<dbReference type="Proteomes" id="UP000063789">
    <property type="component" value="Chromosome"/>
</dbReference>
<organism evidence="2 3">
    <name type="scientific">Gordonia phthalatica</name>
    <dbReference type="NCBI Taxonomy" id="1136941"/>
    <lineage>
        <taxon>Bacteria</taxon>
        <taxon>Bacillati</taxon>
        <taxon>Actinomycetota</taxon>
        <taxon>Actinomycetes</taxon>
        <taxon>Mycobacteriales</taxon>
        <taxon>Gordoniaceae</taxon>
        <taxon>Gordonia</taxon>
    </lineage>
</organism>
<feature type="region of interest" description="Disordered" evidence="1">
    <location>
        <begin position="1"/>
        <end position="23"/>
    </location>
</feature>
<name>A0A0N9MPG7_9ACTN</name>
<evidence type="ECO:0000256" key="1">
    <source>
        <dbReference type="SAM" id="MobiDB-lite"/>
    </source>
</evidence>
<sequence length="76" mass="8351">MSAEPALPSIPGVDPKRRHRGDPAAEEVLAIREWAEELASIADAWLAGREALRARQAEEAEAREYRAATELSRSTP</sequence>
<dbReference type="KEGG" id="goq:ACH46_09535"/>
<proteinExistence type="predicted"/>
<reference evidence="3" key="1">
    <citation type="submission" date="2015-06" db="EMBL/GenBank/DDBJ databases">
        <title>Complete genome sequence and metabolic analysis of phthalate degradation pathway in Gordonia sp. QH-11.</title>
        <authorList>
            <person name="Jin D."/>
            <person name="Kong X."/>
            <person name="Bai Z."/>
        </authorList>
    </citation>
    <scope>NUCLEOTIDE SEQUENCE [LARGE SCALE GENOMIC DNA]</scope>
    <source>
        <strain evidence="3">QH-11</strain>
    </source>
</reference>
<dbReference type="EMBL" id="CP011853">
    <property type="protein sequence ID" value="ALG84689.1"/>
    <property type="molecule type" value="Genomic_DNA"/>
</dbReference>
<dbReference type="PATRIC" id="fig|1136941.3.peg.1937"/>
<protein>
    <submittedName>
        <fullName evidence="2">Uncharacterized protein</fullName>
    </submittedName>
</protein>
<gene>
    <name evidence="2" type="ORF">ACH46_09535</name>
</gene>
<evidence type="ECO:0000313" key="2">
    <source>
        <dbReference type="EMBL" id="ALG84689.1"/>
    </source>
</evidence>
<accession>A0A0N9MPG7</accession>
<reference evidence="2 3" key="2">
    <citation type="journal article" date="2017" name="Int. J. Syst. Evol. Microbiol.">
        <title>Gordonia phthalatica sp. nov., a di-n-butyl phthalate-degrading bacterium isolated from activated sludge.</title>
        <authorList>
            <person name="Jin D."/>
            <person name="Kong X."/>
            <person name="Jia M."/>
            <person name="Yu X."/>
            <person name="Wang X."/>
            <person name="Zhuang X."/>
            <person name="Deng Y."/>
            <person name="Bai Z."/>
        </authorList>
    </citation>
    <scope>NUCLEOTIDE SEQUENCE [LARGE SCALE GENOMIC DNA]</scope>
    <source>
        <strain evidence="2 3">QH-11</strain>
    </source>
</reference>
<dbReference type="STRING" id="1136941.ACH46_09535"/>
<evidence type="ECO:0000313" key="3">
    <source>
        <dbReference type="Proteomes" id="UP000063789"/>
    </source>
</evidence>
<dbReference type="AlphaFoldDB" id="A0A0N9MPG7"/>
<keyword evidence="3" id="KW-1185">Reference proteome</keyword>